<evidence type="ECO:0000313" key="2">
    <source>
        <dbReference type="EMBL" id="GIJ02399.1"/>
    </source>
</evidence>
<dbReference type="Proteomes" id="UP000652013">
    <property type="component" value="Unassembled WGS sequence"/>
</dbReference>
<reference evidence="2" key="1">
    <citation type="submission" date="2021-01" db="EMBL/GenBank/DDBJ databases">
        <title>Whole genome shotgun sequence of Spirilliplanes yamanashiensis NBRC 15828.</title>
        <authorList>
            <person name="Komaki H."/>
            <person name="Tamura T."/>
        </authorList>
    </citation>
    <scope>NUCLEOTIDE SEQUENCE</scope>
    <source>
        <strain evidence="2">NBRC 15828</strain>
    </source>
</reference>
<dbReference type="EMBL" id="BOOY01000009">
    <property type="protein sequence ID" value="GIJ02399.1"/>
    <property type="molecule type" value="Genomic_DNA"/>
</dbReference>
<feature type="region of interest" description="Disordered" evidence="1">
    <location>
        <begin position="1"/>
        <end position="21"/>
    </location>
</feature>
<accession>A0A8J4DII2</accession>
<protein>
    <submittedName>
        <fullName evidence="2">Uncharacterized protein</fullName>
    </submittedName>
</protein>
<comment type="caution">
    <text evidence="2">The sequence shown here is derived from an EMBL/GenBank/DDBJ whole genome shotgun (WGS) entry which is preliminary data.</text>
</comment>
<evidence type="ECO:0000256" key="1">
    <source>
        <dbReference type="SAM" id="MobiDB-lite"/>
    </source>
</evidence>
<gene>
    <name evidence="2" type="ORF">Sya03_17510</name>
</gene>
<sequence>MLTSNGASMATRSTGMVSIHARSGRHRLPVVDSRYGSTTVLATTCRPSALRRGPGTTAGGADPFACCMVLPPWSSGDTPSGRNLAAW</sequence>
<dbReference type="AlphaFoldDB" id="A0A8J4DII2"/>
<organism evidence="2 3">
    <name type="scientific">Spirilliplanes yamanashiensis</name>
    <dbReference type="NCBI Taxonomy" id="42233"/>
    <lineage>
        <taxon>Bacteria</taxon>
        <taxon>Bacillati</taxon>
        <taxon>Actinomycetota</taxon>
        <taxon>Actinomycetes</taxon>
        <taxon>Micromonosporales</taxon>
        <taxon>Micromonosporaceae</taxon>
        <taxon>Spirilliplanes</taxon>
    </lineage>
</organism>
<evidence type="ECO:0000313" key="3">
    <source>
        <dbReference type="Proteomes" id="UP000652013"/>
    </source>
</evidence>
<feature type="compositionally biased region" description="Polar residues" evidence="1">
    <location>
        <begin position="1"/>
        <end position="16"/>
    </location>
</feature>
<proteinExistence type="predicted"/>
<name>A0A8J4DII2_9ACTN</name>
<keyword evidence="3" id="KW-1185">Reference proteome</keyword>